<evidence type="ECO:0000313" key="14">
    <source>
        <dbReference type="Proteomes" id="UP000286181"/>
    </source>
</evidence>
<dbReference type="Proteomes" id="UP000095602">
    <property type="component" value="Unassembled WGS sequence"/>
</dbReference>
<name>A0A173T490_9FIRM</name>
<gene>
    <name evidence="9" type="ORF">DW038_15725</name>
    <name evidence="8" type="ORF">DWW89_15010</name>
    <name evidence="2" type="ORF">ERS852417_03138</name>
    <name evidence="3" type="ORF">ERS852497_02675</name>
    <name evidence="1" type="ORF">ERS852580_01378</name>
    <name evidence="7" type="ORF">G4312_13775</name>
    <name evidence="6" type="ORF">G4319_15440</name>
    <name evidence="4" type="ORF">LIZ56_09875</name>
    <name evidence="5" type="ORF">LIZ82_15370</name>
</gene>
<dbReference type="EMBL" id="CYYW01000057">
    <property type="protein sequence ID" value="CUO80945.1"/>
    <property type="molecule type" value="Genomic_DNA"/>
</dbReference>
<evidence type="ECO:0000313" key="1">
    <source>
        <dbReference type="EMBL" id="CUM96839.1"/>
    </source>
</evidence>
<reference evidence="10 11" key="1">
    <citation type="submission" date="2015-09" db="EMBL/GenBank/DDBJ databases">
        <authorList>
            <consortium name="Pathogen Informatics"/>
        </authorList>
    </citation>
    <scope>NUCLEOTIDE SEQUENCE [LARGE SCALE GENOMIC DNA]</scope>
    <source>
        <strain evidence="2 10">2789STDY5608860</strain>
        <strain evidence="3 11">2789STDY5834884</strain>
        <strain evidence="1 12">2789STDY5834968</strain>
    </source>
</reference>
<dbReference type="Proteomes" id="UP001197741">
    <property type="component" value="Unassembled WGS sequence"/>
</dbReference>
<dbReference type="AlphaFoldDB" id="A0A173T490"/>
<dbReference type="Proteomes" id="UP000286181">
    <property type="component" value="Unassembled WGS sequence"/>
</dbReference>
<dbReference type="EMBL" id="JAJCJK010000014">
    <property type="protein sequence ID" value="MCB6938714.1"/>
    <property type="molecule type" value="Genomic_DNA"/>
</dbReference>
<reference evidence="4" key="5">
    <citation type="submission" date="2021-10" db="EMBL/GenBank/DDBJ databases">
        <title>Collection of gut derived symbiotic bacterial strains cultured from healthy donors.</title>
        <authorList>
            <person name="Lin H."/>
            <person name="Littmann E."/>
            <person name="Kohout C."/>
            <person name="Pamer E.G."/>
        </authorList>
    </citation>
    <scope>NUCLEOTIDE SEQUENCE</scope>
    <source>
        <strain evidence="5">DFI.7.28A</strain>
        <strain evidence="4">DFI.9.42</strain>
    </source>
</reference>
<dbReference type="Proteomes" id="UP001197684">
    <property type="component" value="Unassembled WGS sequence"/>
</dbReference>
<evidence type="ECO:0000313" key="3">
    <source>
        <dbReference type="EMBL" id="CUP36907.1"/>
    </source>
</evidence>
<dbReference type="RefSeq" id="WP_005342358.1">
    <property type="nucleotide sequence ID" value="NZ_CP143947.1"/>
</dbReference>
<dbReference type="Proteomes" id="UP000283765">
    <property type="component" value="Unassembled WGS sequence"/>
</dbReference>
<evidence type="ECO:0000313" key="12">
    <source>
        <dbReference type="Proteomes" id="UP000095673"/>
    </source>
</evidence>
<dbReference type="EMBL" id="JAJCJQ010000042">
    <property type="protein sequence ID" value="MCB6962253.1"/>
    <property type="molecule type" value="Genomic_DNA"/>
</dbReference>
<evidence type="ECO:0000313" key="8">
    <source>
        <dbReference type="EMBL" id="RGU19688.1"/>
    </source>
</evidence>
<dbReference type="Proteomes" id="UP001193756">
    <property type="component" value="Unassembled WGS sequence"/>
</dbReference>
<dbReference type="Proteomes" id="UP001193670">
    <property type="component" value="Unassembled WGS sequence"/>
</dbReference>
<sequence>MKFPFYDAPNTATITCCHILENGEPILYVSHDEDDGMWQFLCGKAHETDEAKLVSLKSVFDLDNSVGILKDMPCGYYAERKAQDDEWSVRKR</sequence>
<dbReference type="Proteomes" id="UP000095673">
    <property type="component" value="Unassembled WGS sequence"/>
</dbReference>
<dbReference type="EMBL" id="CYXM01000005">
    <property type="protein sequence ID" value="CUM96839.1"/>
    <property type="molecule type" value="Genomic_DNA"/>
</dbReference>
<evidence type="ECO:0000313" key="2">
    <source>
        <dbReference type="EMBL" id="CUO80945.1"/>
    </source>
</evidence>
<evidence type="ECO:0000313" key="10">
    <source>
        <dbReference type="Proteomes" id="UP000095384"/>
    </source>
</evidence>
<reference evidence="6" key="3">
    <citation type="journal article" date="2020" name="Cell Host Microbe">
        <title>Functional and Genomic Variation between Human-Derived Isolates of Lachnospiraceae Reveals Inter- and Intra-Species Diversity.</title>
        <authorList>
            <person name="Sorbara M.T."/>
            <person name="Littmann E.R."/>
            <person name="Fontana E."/>
            <person name="Moody T.U."/>
            <person name="Kohout C.E."/>
            <person name="Gjonbalaj M."/>
            <person name="Eaton V."/>
            <person name="Seok R."/>
            <person name="Leiner I.M."/>
            <person name="Pamer E.G."/>
        </authorList>
    </citation>
    <scope>NUCLEOTIDE SEQUENCE</scope>
    <source>
        <strain evidence="7">MSK.16.45</strain>
        <strain evidence="6">MSK.17.79</strain>
    </source>
</reference>
<evidence type="ECO:0000313" key="7">
    <source>
        <dbReference type="EMBL" id="NSC78306.1"/>
    </source>
</evidence>
<reference evidence="6" key="4">
    <citation type="submission" date="2020-02" db="EMBL/GenBank/DDBJ databases">
        <authorList>
            <person name="Littmann E."/>
            <person name="Sorbara M."/>
        </authorList>
    </citation>
    <scope>NUCLEOTIDE SEQUENCE</scope>
    <source>
        <strain evidence="7">MSK.16.45</strain>
        <strain evidence="6">MSK.17.79</strain>
    </source>
</reference>
<evidence type="ECO:0000313" key="13">
    <source>
        <dbReference type="Proteomes" id="UP000283765"/>
    </source>
</evidence>
<proteinExistence type="predicted"/>
<reference evidence="13 14" key="2">
    <citation type="submission" date="2018-08" db="EMBL/GenBank/DDBJ databases">
        <title>A genome reference for cultivated species of the human gut microbiota.</title>
        <authorList>
            <person name="Zou Y."/>
            <person name="Xue W."/>
            <person name="Luo G."/>
        </authorList>
    </citation>
    <scope>NUCLEOTIDE SEQUENCE [LARGE SCALE GENOMIC DNA]</scope>
    <source>
        <strain evidence="8 13">AF17-27</strain>
        <strain evidence="9 14">AF39-14AC</strain>
    </source>
</reference>
<evidence type="ECO:0000313" key="6">
    <source>
        <dbReference type="EMBL" id="NSC28681.1"/>
    </source>
</evidence>
<dbReference type="EMBL" id="QRXR01000035">
    <property type="protein sequence ID" value="RGU19688.1"/>
    <property type="molecule type" value="Genomic_DNA"/>
</dbReference>
<protein>
    <recommendedName>
        <fullName evidence="15">DUF2185 domain-containing protein</fullName>
    </recommendedName>
</protein>
<accession>A0A173T490</accession>
<dbReference type="EMBL" id="QROF01000031">
    <property type="protein sequence ID" value="RHL01426.1"/>
    <property type="molecule type" value="Genomic_DNA"/>
</dbReference>
<evidence type="ECO:0008006" key="15">
    <source>
        <dbReference type="Google" id="ProtNLM"/>
    </source>
</evidence>
<dbReference type="OrthoDB" id="9793188at2"/>
<evidence type="ECO:0000313" key="11">
    <source>
        <dbReference type="Proteomes" id="UP000095602"/>
    </source>
</evidence>
<evidence type="ECO:0000313" key="5">
    <source>
        <dbReference type="EMBL" id="MCB6962253.1"/>
    </source>
</evidence>
<dbReference type="Proteomes" id="UP000095384">
    <property type="component" value="Unassembled WGS sequence"/>
</dbReference>
<organism evidence="1 12">
    <name type="scientific">Agathobacter rectalis</name>
    <dbReference type="NCBI Taxonomy" id="39491"/>
    <lineage>
        <taxon>Bacteria</taxon>
        <taxon>Bacillati</taxon>
        <taxon>Bacillota</taxon>
        <taxon>Clostridia</taxon>
        <taxon>Lachnospirales</taxon>
        <taxon>Lachnospiraceae</taxon>
        <taxon>Agathobacter</taxon>
    </lineage>
</organism>
<evidence type="ECO:0000313" key="4">
    <source>
        <dbReference type="EMBL" id="MCB6938714.1"/>
    </source>
</evidence>
<dbReference type="EMBL" id="JAAIMP010000042">
    <property type="protein sequence ID" value="NSC78306.1"/>
    <property type="molecule type" value="Genomic_DNA"/>
</dbReference>
<dbReference type="EMBL" id="CZAJ01000036">
    <property type="protein sequence ID" value="CUP36907.1"/>
    <property type="molecule type" value="Genomic_DNA"/>
</dbReference>
<evidence type="ECO:0000313" key="9">
    <source>
        <dbReference type="EMBL" id="RHL01426.1"/>
    </source>
</evidence>
<dbReference type="EMBL" id="JAAILW010000066">
    <property type="protein sequence ID" value="NSC28681.1"/>
    <property type="molecule type" value="Genomic_DNA"/>
</dbReference>